<dbReference type="Pfam" id="PF00550">
    <property type="entry name" value="PP-binding"/>
    <property type="match status" value="1"/>
</dbReference>
<evidence type="ECO:0000313" key="8">
    <source>
        <dbReference type="EMBL" id="MBA8956379.1"/>
    </source>
</evidence>
<dbReference type="PROSITE" id="PS50075">
    <property type="entry name" value="CARRIER"/>
    <property type="match status" value="1"/>
</dbReference>
<feature type="region of interest" description="N-terminal hotdog fold" evidence="4">
    <location>
        <begin position="87"/>
        <end position="216"/>
    </location>
</feature>
<dbReference type="PROSITE" id="PS00012">
    <property type="entry name" value="PHOSPHOPANTETHEINE"/>
    <property type="match status" value="1"/>
</dbReference>
<dbReference type="InterPro" id="IPR009081">
    <property type="entry name" value="PP-bd_ACP"/>
</dbReference>
<keyword evidence="2" id="KW-0597">Phosphoprotein</keyword>
<dbReference type="InterPro" id="IPR050091">
    <property type="entry name" value="PKS_NRPS_Biosynth_Enz"/>
</dbReference>
<dbReference type="InterPro" id="IPR001227">
    <property type="entry name" value="Ac_transferase_dom_sf"/>
</dbReference>
<gene>
    <name evidence="8" type="ORF">HNR61_008061</name>
</gene>
<dbReference type="Gene3D" id="3.30.70.3290">
    <property type="match status" value="1"/>
</dbReference>
<evidence type="ECO:0008006" key="10">
    <source>
        <dbReference type="Google" id="ProtNLM"/>
    </source>
</evidence>
<dbReference type="Gene3D" id="3.40.366.10">
    <property type="entry name" value="Malonyl-Coenzyme A Acyl Carrier Protein, domain 2"/>
    <property type="match status" value="1"/>
</dbReference>
<evidence type="ECO:0000256" key="1">
    <source>
        <dbReference type="ARBA" id="ARBA00022450"/>
    </source>
</evidence>
<dbReference type="GO" id="GO:0004312">
    <property type="term" value="F:fatty acid synthase activity"/>
    <property type="evidence" value="ECO:0007669"/>
    <property type="project" value="TreeGrafter"/>
</dbReference>
<dbReference type="Gene3D" id="1.10.1200.10">
    <property type="entry name" value="ACP-like"/>
    <property type="match status" value="1"/>
</dbReference>
<evidence type="ECO:0000259" key="7">
    <source>
        <dbReference type="PROSITE" id="PS52019"/>
    </source>
</evidence>
<feature type="domain" description="PKS/mFAS DH" evidence="7">
    <location>
        <begin position="87"/>
        <end position="365"/>
    </location>
</feature>
<dbReference type="InterPro" id="IPR049551">
    <property type="entry name" value="PKS_DH_C"/>
</dbReference>
<evidence type="ECO:0000256" key="5">
    <source>
        <dbReference type="SAM" id="MobiDB-lite"/>
    </source>
</evidence>
<comment type="caution">
    <text evidence="8">The sequence shown here is derived from an EMBL/GenBank/DDBJ whole genome shotgun (WGS) entry which is preliminary data.</text>
</comment>
<dbReference type="PANTHER" id="PTHR43775">
    <property type="entry name" value="FATTY ACID SYNTHASE"/>
    <property type="match status" value="1"/>
</dbReference>
<dbReference type="Gene3D" id="3.10.129.110">
    <property type="entry name" value="Polyketide synthase dehydratase"/>
    <property type="match status" value="1"/>
</dbReference>
<dbReference type="InterPro" id="IPR049900">
    <property type="entry name" value="PKS_mFAS_DH"/>
</dbReference>
<dbReference type="PROSITE" id="PS52019">
    <property type="entry name" value="PKS_MFAS_DH"/>
    <property type="match status" value="1"/>
</dbReference>
<dbReference type="InterPro" id="IPR042104">
    <property type="entry name" value="PKS_dehydratase_sf"/>
</dbReference>
<evidence type="ECO:0000259" key="6">
    <source>
        <dbReference type="PROSITE" id="PS50075"/>
    </source>
</evidence>
<name>A0A7W3LY61_ACTNM</name>
<evidence type="ECO:0000313" key="9">
    <source>
        <dbReference type="Proteomes" id="UP000572680"/>
    </source>
</evidence>
<proteinExistence type="predicted"/>
<dbReference type="InterPro" id="IPR006162">
    <property type="entry name" value="Ppantetheine_attach_site"/>
</dbReference>
<dbReference type="Proteomes" id="UP000572680">
    <property type="component" value="Unassembled WGS sequence"/>
</dbReference>
<keyword evidence="9" id="KW-1185">Reference proteome</keyword>
<accession>A0A7W3LY61</accession>
<dbReference type="GO" id="GO:0031177">
    <property type="term" value="F:phosphopantetheine binding"/>
    <property type="evidence" value="ECO:0007669"/>
    <property type="project" value="InterPro"/>
</dbReference>
<dbReference type="AlphaFoldDB" id="A0A7W3LY61"/>
<evidence type="ECO:0000256" key="4">
    <source>
        <dbReference type="PROSITE-ProRule" id="PRU01363"/>
    </source>
</evidence>
<sequence length="485" mass="51344">MLFADAVAGLDADHSLFVEIGPHPVLTGAVEQTRAAAGLPGTAVASLVRRQDERRSLLRALGRIFGRGGTVRWDRLFQGGGGYAPLPPYTWDEQRFQRDFTGTAGPSRRSREIGPDECGAVGGIAVRGVTPVPPVVYLDAALDTARRFGDAPDFALEDVRLGDEPVDAADAPSTGLRVTVGAPDEDVEVTAWRGTGGHRTAVPCLTGRPRAVPAGPARDHRALLDAALARCREYLPMDGFRAVVAASGTDYGATPAVDGRVWRRNGEAVVRLDLTGLPRPLAVESALHLVLAALPGRAARATHVPVSFARVRLAAALDTEVWAVARATRARDRVHADVLLLDRDGRAVAEFVGMTLRRLPPGGRRSPAADACVPSRRPSPPGPRAVTAPPKAAERAGRTRPDDAREVFLKQAAAVLGLPVERVDEQRPLRALGLDSLMAVDLSRRLERARGPHSLGAARLLSAESAGRLATAFTGEPRVPAGRGA</sequence>
<protein>
    <recommendedName>
        <fullName evidence="10">Carrier domain-containing protein</fullName>
    </recommendedName>
</protein>
<dbReference type="PANTHER" id="PTHR43775:SF51">
    <property type="entry name" value="INACTIVE PHENOLPHTHIOCEROL SYNTHESIS POLYKETIDE SYNTHASE TYPE I PKS1-RELATED"/>
    <property type="match status" value="1"/>
</dbReference>
<dbReference type="GO" id="GO:0006633">
    <property type="term" value="P:fatty acid biosynthetic process"/>
    <property type="evidence" value="ECO:0007669"/>
    <property type="project" value="TreeGrafter"/>
</dbReference>
<feature type="region of interest" description="C-terminal hotdog fold" evidence="4">
    <location>
        <begin position="232"/>
        <end position="365"/>
    </location>
</feature>
<keyword evidence="1" id="KW-0596">Phosphopantetheine</keyword>
<feature type="compositionally biased region" description="Basic and acidic residues" evidence="5">
    <location>
        <begin position="392"/>
        <end position="401"/>
    </location>
</feature>
<dbReference type="SMART" id="SM00823">
    <property type="entry name" value="PKS_PP"/>
    <property type="match status" value="1"/>
</dbReference>
<dbReference type="SUPFAM" id="SSF47336">
    <property type="entry name" value="ACP-like"/>
    <property type="match status" value="1"/>
</dbReference>
<feature type="region of interest" description="Disordered" evidence="5">
    <location>
        <begin position="359"/>
        <end position="401"/>
    </location>
</feature>
<organism evidence="8 9">
    <name type="scientific">Actinomadura namibiensis</name>
    <dbReference type="NCBI Taxonomy" id="182080"/>
    <lineage>
        <taxon>Bacteria</taxon>
        <taxon>Bacillati</taxon>
        <taxon>Actinomycetota</taxon>
        <taxon>Actinomycetes</taxon>
        <taxon>Streptosporangiales</taxon>
        <taxon>Thermomonosporaceae</taxon>
        <taxon>Actinomadura</taxon>
    </lineage>
</organism>
<dbReference type="Pfam" id="PF14765">
    <property type="entry name" value="PS-DH"/>
    <property type="match status" value="1"/>
</dbReference>
<evidence type="ECO:0000256" key="2">
    <source>
        <dbReference type="ARBA" id="ARBA00022553"/>
    </source>
</evidence>
<keyword evidence="3" id="KW-0808">Transferase</keyword>
<evidence type="ECO:0000256" key="3">
    <source>
        <dbReference type="ARBA" id="ARBA00022679"/>
    </source>
</evidence>
<feature type="domain" description="Carrier" evidence="6">
    <location>
        <begin position="402"/>
        <end position="477"/>
    </location>
</feature>
<dbReference type="InterPro" id="IPR036736">
    <property type="entry name" value="ACP-like_sf"/>
</dbReference>
<comment type="caution">
    <text evidence="4">Lacks conserved residue(s) required for the propagation of feature annotation.</text>
</comment>
<dbReference type="EMBL" id="JACJIA010000015">
    <property type="protein sequence ID" value="MBA8956379.1"/>
    <property type="molecule type" value="Genomic_DNA"/>
</dbReference>
<reference evidence="8 9" key="1">
    <citation type="submission" date="2020-08" db="EMBL/GenBank/DDBJ databases">
        <title>Genomic Encyclopedia of Type Strains, Phase IV (KMG-IV): sequencing the most valuable type-strain genomes for metagenomic binning, comparative biology and taxonomic classification.</title>
        <authorList>
            <person name="Goeker M."/>
        </authorList>
    </citation>
    <scope>NUCLEOTIDE SEQUENCE [LARGE SCALE GENOMIC DNA]</scope>
    <source>
        <strain evidence="8 9">DSM 44197</strain>
    </source>
</reference>
<dbReference type="InterPro" id="IPR020806">
    <property type="entry name" value="PKS_PP-bd"/>
</dbReference>